<dbReference type="PROSITE" id="PS50089">
    <property type="entry name" value="ZF_RING_2"/>
    <property type="match status" value="1"/>
</dbReference>
<dbReference type="InterPro" id="IPR001841">
    <property type="entry name" value="Znf_RING"/>
</dbReference>
<dbReference type="SUPFAM" id="SSF57850">
    <property type="entry name" value="RING/U-box"/>
    <property type="match status" value="1"/>
</dbReference>
<evidence type="ECO:0000259" key="2">
    <source>
        <dbReference type="PROSITE" id="PS50089"/>
    </source>
</evidence>
<dbReference type="EMBL" id="MN738918">
    <property type="protein sequence ID" value="QHT31350.1"/>
    <property type="molecule type" value="Genomic_DNA"/>
</dbReference>
<dbReference type="Pfam" id="PF13639">
    <property type="entry name" value="zf-RING_2"/>
    <property type="match status" value="1"/>
</dbReference>
<proteinExistence type="predicted"/>
<dbReference type="Gene3D" id="3.30.40.10">
    <property type="entry name" value="Zinc/RING finger domain, C3HC4 (zinc finger)"/>
    <property type="match status" value="1"/>
</dbReference>
<evidence type="ECO:0000313" key="3">
    <source>
        <dbReference type="EMBL" id="QHT31350.1"/>
    </source>
</evidence>
<feature type="domain" description="RING-type" evidence="2">
    <location>
        <begin position="20"/>
        <end position="71"/>
    </location>
</feature>
<keyword evidence="1" id="KW-0472">Membrane</keyword>
<feature type="transmembrane region" description="Helical" evidence="1">
    <location>
        <begin position="100"/>
        <end position="121"/>
    </location>
</feature>
<dbReference type="AlphaFoldDB" id="A0A6C0ESU2"/>
<keyword evidence="1" id="KW-0812">Transmembrane</keyword>
<reference evidence="3" key="1">
    <citation type="journal article" date="2020" name="Nature">
        <title>Giant virus diversity and host interactions through global metagenomics.</title>
        <authorList>
            <person name="Schulz F."/>
            <person name="Roux S."/>
            <person name="Paez-Espino D."/>
            <person name="Jungbluth S."/>
            <person name="Walsh D.A."/>
            <person name="Denef V.J."/>
            <person name="McMahon K.D."/>
            <person name="Konstantinidis K.T."/>
            <person name="Eloe-Fadrosh E.A."/>
            <person name="Kyrpides N.C."/>
            <person name="Woyke T."/>
        </authorList>
    </citation>
    <scope>NUCLEOTIDE SEQUENCE</scope>
    <source>
        <strain evidence="3">GVMAG-M-3300009155-2</strain>
    </source>
</reference>
<protein>
    <recommendedName>
        <fullName evidence="2">RING-type domain-containing protein</fullName>
    </recommendedName>
</protein>
<dbReference type="InterPro" id="IPR013083">
    <property type="entry name" value="Znf_RING/FYVE/PHD"/>
</dbReference>
<name>A0A6C0ESU2_9ZZZZ</name>
<accession>A0A6C0ESU2</accession>
<sequence length="127" mass="15572">MIFLTFDPYNSETHINECECFICFENMCDNAQTTKFNSQLYYFKICNCDGWIHESCLIKWYNINNKCPICRDITIFKKRNFIIDVINYGKYITTIYRKTIYFLVKLYFFVYTLYFLYIFIIHPTYSD</sequence>
<organism evidence="3">
    <name type="scientific">viral metagenome</name>
    <dbReference type="NCBI Taxonomy" id="1070528"/>
    <lineage>
        <taxon>unclassified sequences</taxon>
        <taxon>metagenomes</taxon>
        <taxon>organismal metagenomes</taxon>
    </lineage>
</organism>
<keyword evidence="1" id="KW-1133">Transmembrane helix</keyword>
<evidence type="ECO:0000256" key="1">
    <source>
        <dbReference type="SAM" id="Phobius"/>
    </source>
</evidence>